<dbReference type="InterPro" id="IPR027417">
    <property type="entry name" value="P-loop_NTPase"/>
</dbReference>
<dbReference type="PANTHER" id="PTHR42788">
    <property type="entry name" value="TAURINE IMPORT ATP-BINDING PROTEIN-RELATED"/>
    <property type="match status" value="1"/>
</dbReference>
<reference evidence="4" key="1">
    <citation type="journal article" date="2021" name="Nat. Microbiol.">
        <title>Cocultivation of an ultrasmall environmental parasitic bacterium with lytic ability against bacteria associated with wastewater foams.</title>
        <authorList>
            <person name="Batinovic S."/>
            <person name="Rose J.J.A."/>
            <person name="Ratcliffe J."/>
            <person name="Seviour R.J."/>
            <person name="Petrovski S."/>
        </authorList>
    </citation>
    <scope>NUCLEOTIDE SEQUENCE</scope>
    <source>
        <strain evidence="4">CON44</strain>
    </source>
</reference>
<dbReference type="AlphaFoldDB" id="A0A857KW59"/>
<dbReference type="GO" id="GO:0005524">
    <property type="term" value="F:ATP binding"/>
    <property type="evidence" value="ECO:0007669"/>
    <property type="project" value="UniProtKB-KW"/>
</dbReference>
<evidence type="ECO:0000256" key="1">
    <source>
        <dbReference type="ARBA" id="ARBA00022448"/>
    </source>
</evidence>
<evidence type="ECO:0000256" key="2">
    <source>
        <dbReference type="ARBA" id="ARBA00022741"/>
    </source>
</evidence>
<dbReference type="PROSITE" id="PS50893">
    <property type="entry name" value="ABC_TRANSPORTER_2"/>
    <property type="match status" value="1"/>
</dbReference>
<evidence type="ECO:0000313" key="4">
    <source>
        <dbReference type="EMBL" id="QHN39148.1"/>
    </source>
</evidence>
<sequence length="265" mass="28316">MSAPTTVAEPIVLDGVSKTYPSSDGEVIALSPTSLTIEPGEFVAVVGPSGCGKTTLLQILAGFVTPTAGSATVGGTPVDGPDPDRGVVFQAPTLYPWLSVRGNVEFGPRARGESRADRGERALQALDLVGLKDFADKRPYELSGGMQQRAQIARVFVNNPGIVLMDEPYSALDPFTREQLQVQLLDLWHRERKTIVFVTHSVEEALFLATRVIVMSARPGRVIADRAVVLPGDDQPGVRSLDVLGTPELAAKKAELARLILEAHG</sequence>
<keyword evidence="2" id="KW-0547">Nucleotide-binding</keyword>
<dbReference type="RefSeq" id="WP_005188535.1">
    <property type="nucleotide sequence ID" value="NZ_CP045804.1"/>
</dbReference>
<proteinExistence type="predicted"/>
<dbReference type="InterPro" id="IPR003593">
    <property type="entry name" value="AAA+_ATPase"/>
</dbReference>
<dbReference type="CDD" id="cd03293">
    <property type="entry name" value="ABC_NrtD_SsuB_transporters"/>
    <property type="match status" value="1"/>
</dbReference>
<dbReference type="InterPro" id="IPR017871">
    <property type="entry name" value="ABC_transporter-like_CS"/>
</dbReference>
<dbReference type="PANTHER" id="PTHR42788:SF13">
    <property type="entry name" value="ALIPHATIC SULFONATES IMPORT ATP-BINDING PROTEIN SSUB"/>
    <property type="match status" value="1"/>
</dbReference>
<dbReference type="SUPFAM" id="SSF52540">
    <property type="entry name" value="P-loop containing nucleoside triphosphate hydrolases"/>
    <property type="match status" value="1"/>
</dbReference>
<evidence type="ECO:0000256" key="3">
    <source>
        <dbReference type="ARBA" id="ARBA00022840"/>
    </source>
</evidence>
<dbReference type="Gene3D" id="3.40.50.300">
    <property type="entry name" value="P-loop containing nucleotide triphosphate hydrolases"/>
    <property type="match status" value="1"/>
</dbReference>
<dbReference type="PROSITE" id="PS00211">
    <property type="entry name" value="ABC_TRANSPORTER_1"/>
    <property type="match status" value="1"/>
</dbReference>
<keyword evidence="3 4" id="KW-0067">ATP-binding</keyword>
<accession>A0A857KW59</accession>
<keyword evidence="1" id="KW-0813">Transport</keyword>
<protein>
    <submittedName>
        <fullName evidence="4">ATP-binding cassette domain-containing protein</fullName>
    </submittedName>
</protein>
<organism evidence="4">
    <name type="scientific">Gordonia amarae</name>
    <dbReference type="NCBI Taxonomy" id="36821"/>
    <lineage>
        <taxon>Bacteria</taxon>
        <taxon>Bacillati</taxon>
        <taxon>Actinomycetota</taxon>
        <taxon>Actinomycetes</taxon>
        <taxon>Mycobacteriales</taxon>
        <taxon>Gordoniaceae</taxon>
        <taxon>Gordonia</taxon>
    </lineage>
</organism>
<dbReference type="SMART" id="SM00382">
    <property type="entry name" value="AAA"/>
    <property type="match status" value="1"/>
</dbReference>
<dbReference type="InterPro" id="IPR050166">
    <property type="entry name" value="ABC_transporter_ATP-bind"/>
</dbReference>
<dbReference type="EMBL" id="CP045810">
    <property type="protein sequence ID" value="QHN39148.1"/>
    <property type="molecule type" value="Genomic_DNA"/>
</dbReference>
<dbReference type="Pfam" id="PF00005">
    <property type="entry name" value="ABC_tran"/>
    <property type="match status" value="1"/>
</dbReference>
<gene>
    <name evidence="4" type="ORF">GII30_08155</name>
</gene>
<dbReference type="GO" id="GO:0016887">
    <property type="term" value="F:ATP hydrolysis activity"/>
    <property type="evidence" value="ECO:0007669"/>
    <property type="project" value="InterPro"/>
</dbReference>
<name>A0A857KW59_9ACTN</name>
<dbReference type="InterPro" id="IPR003439">
    <property type="entry name" value="ABC_transporter-like_ATP-bd"/>
</dbReference>